<evidence type="ECO:0000313" key="2">
    <source>
        <dbReference type="EMBL" id="MBS7525508.1"/>
    </source>
</evidence>
<reference evidence="2 3" key="1">
    <citation type="submission" date="2021-05" db="EMBL/GenBank/DDBJ databases">
        <title>Fusibacter ferrireducens sp. nov., an anaerobic, sulfur- and Fe-reducing bacterium isolated from the mangrove sediment.</title>
        <authorList>
            <person name="Qiu D."/>
        </authorList>
    </citation>
    <scope>NUCLEOTIDE SEQUENCE [LARGE SCALE GENOMIC DNA]</scope>
    <source>
        <strain evidence="2 3">DSM 12116</strain>
    </source>
</reference>
<keyword evidence="2" id="KW-0808">Transferase</keyword>
<dbReference type="GO" id="GO:0016746">
    <property type="term" value="F:acyltransferase activity"/>
    <property type="evidence" value="ECO:0007669"/>
    <property type="project" value="UniProtKB-KW"/>
</dbReference>
<dbReference type="Proteomes" id="UP000746471">
    <property type="component" value="Unassembled WGS sequence"/>
</dbReference>
<keyword evidence="3" id="KW-1185">Reference proteome</keyword>
<dbReference type="CDD" id="cd04301">
    <property type="entry name" value="NAT_SF"/>
    <property type="match status" value="1"/>
</dbReference>
<accession>A0ABS5PK86</accession>
<dbReference type="PROSITE" id="PS51186">
    <property type="entry name" value="GNAT"/>
    <property type="match status" value="1"/>
</dbReference>
<keyword evidence="2" id="KW-0012">Acyltransferase</keyword>
<dbReference type="SUPFAM" id="SSF55729">
    <property type="entry name" value="Acyl-CoA N-acyltransferases (Nat)"/>
    <property type="match status" value="1"/>
</dbReference>
<sequence length="276" mass="31551">MFGKLEASDLAKIKAYMAANAVETIYLEYPVAQFEQGKLQGVLYGYISEQSLVGLFYFSNKRSLIMHYSDPVVLGNLNVLKAFKHHAPKYVKGETKQMNGFYNIICRTVENVQESKSLLMTYRQQTISITAACAYATATMDTAETRQMIQDLKFFLRVEQYFGRNIKSIQDIQKSVDNYLAENQFCLMHDGEKLIAQGLIEEETEQMGIIGGIYVDPAYRRRQIGRFISETLTKRLLENGKRPNLFVLEKNAPAIALYHKIGYEDVSAFSVFTIDY</sequence>
<gene>
    <name evidence="2" type="ORF">KHM83_02310</name>
</gene>
<comment type="caution">
    <text evidence="2">The sequence shown here is derived from an EMBL/GenBank/DDBJ whole genome shotgun (WGS) entry which is preliminary data.</text>
</comment>
<dbReference type="EMBL" id="JAHBCL010000003">
    <property type="protein sequence ID" value="MBS7525508.1"/>
    <property type="molecule type" value="Genomic_DNA"/>
</dbReference>
<proteinExistence type="predicted"/>
<protein>
    <submittedName>
        <fullName evidence="2">GNAT family N-acetyltransferase</fullName>
        <ecNumber evidence="2">2.3.1.-</ecNumber>
    </submittedName>
</protein>
<evidence type="ECO:0000259" key="1">
    <source>
        <dbReference type="PROSITE" id="PS51186"/>
    </source>
</evidence>
<dbReference type="Pfam" id="PF00583">
    <property type="entry name" value="Acetyltransf_1"/>
    <property type="match status" value="1"/>
</dbReference>
<dbReference type="RefSeq" id="WP_213235297.1">
    <property type="nucleotide sequence ID" value="NZ_JAHBCL010000003.1"/>
</dbReference>
<name>A0ABS5PK86_9FIRM</name>
<dbReference type="InterPro" id="IPR016181">
    <property type="entry name" value="Acyl_CoA_acyltransferase"/>
</dbReference>
<organism evidence="2 3">
    <name type="scientific">Fusibacter paucivorans</name>
    <dbReference type="NCBI Taxonomy" id="76009"/>
    <lineage>
        <taxon>Bacteria</taxon>
        <taxon>Bacillati</taxon>
        <taxon>Bacillota</taxon>
        <taxon>Clostridia</taxon>
        <taxon>Eubacteriales</taxon>
        <taxon>Eubacteriales Family XII. Incertae Sedis</taxon>
        <taxon>Fusibacter</taxon>
    </lineage>
</organism>
<evidence type="ECO:0000313" key="3">
    <source>
        <dbReference type="Proteomes" id="UP000746471"/>
    </source>
</evidence>
<dbReference type="Gene3D" id="3.40.630.30">
    <property type="match status" value="1"/>
</dbReference>
<dbReference type="InterPro" id="IPR000182">
    <property type="entry name" value="GNAT_dom"/>
</dbReference>
<dbReference type="EC" id="2.3.1.-" evidence="2"/>
<feature type="domain" description="N-acetyltransferase" evidence="1">
    <location>
        <begin position="143"/>
        <end position="276"/>
    </location>
</feature>